<dbReference type="NCBIfam" id="NF008453">
    <property type="entry name" value="PRK11308.1"/>
    <property type="match status" value="2"/>
</dbReference>
<dbReference type="InterPro" id="IPR050319">
    <property type="entry name" value="ABC_transp_ATP-bind"/>
</dbReference>
<evidence type="ECO:0000313" key="6">
    <source>
        <dbReference type="EMBL" id="MCC2253593.1"/>
    </source>
</evidence>
<sequence length="593" mass="65954">MSILEVKNLSVQYHTGNGEKQVLDRVSFFVEKGEIAGIVGESGSGKSTAVLAVTGLLEKSACVLSEKIDVCGKPAKPGRDIAVIFQDSLNSLNPSVKIGRQLVETIRIHRKCTGKEAKERAEELLDLTGFHNPKLRMRQYPFELSGGMRQRAAIAVALACEPRVIIADEPTTALDAAVQVQILHLLKRVVKETKASLLLVSHDMGVIAALCSRVYVMKSGRIIEHGTAEQIFYEPVQEYTKKLLKDTKGTNYFPADAAEEPPLLKLEHVTKMFGTKEGIRDISLEIRTGEVYALAGESGSGKTTLARVLTGILTPDQGKIRYRGELMYTGNGKKTEVGKNVWRGKIQMVFQDSYGSLNPCMTTGQALDEALRMKEKGRKAAAGERRKKVEEVLCLTGLSPRDADRYPYELSGGERQRIGIARALIMEPELLICDEAFSALDVSTRKQMMELLLDIQKTRKIACLFISHDLSLIRQVSRRICILCRGSLAETGETKDVCTNPWHPYTKMLLQSDLPPEPLKARKITPVFVEENERKADREKACPFVGSCGYALECCHEKRPETFRFGTRETACFLYSEEQTGKRADGYRMTSQI</sequence>
<dbReference type="InterPro" id="IPR003593">
    <property type="entry name" value="AAA+_ATPase"/>
</dbReference>
<dbReference type="InterPro" id="IPR003439">
    <property type="entry name" value="ABC_transporter-like_ATP-bd"/>
</dbReference>
<keyword evidence="4 6" id="KW-0067">ATP-binding</keyword>
<dbReference type="PROSITE" id="PS00211">
    <property type="entry name" value="ABC_TRANSPORTER_1"/>
    <property type="match status" value="2"/>
</dbReference>
<dbReference type="PANTHER" id="PTHR43776:SF7">
    <property type="entry name" value="D,D-DIPEPTIDE TRANSPORT ATP-BINDING PROTEIN DDPF-RELATED"/>
    <property type="match status" value="1"/>
</dbReference>
<dbReference type="CDD" id="cd03257">
    <property type="entry name" value="ABC_NikE_OppD_transporters"/>
    <property type="match status" value="2"/>
</dbReference>
<dbReference type="Gene3D" id="3.40.50.300">
    <property type="entry name" value="P-loop containing nucleotide triphosphate hydrolases"/>
    <property type="match status" value="2"/>
</dbReference>
<evidence type="ECO:0000259" key="5">
    <source>
        <dbReference type="PROSITE" id="PS50893"/>
    </source>
</evidence>
<dbReference type="InterPro" id="IPR027417">
    <property type="entry name" value="P-loop_NTPase"/>
</dbReference>
<accession>A0ABS8FU60</accession>
<comment type="similarity">
    <text evidence="1">Belongs to the ABC transporter superfamily.</text>
</comment>
<evidence type="ECO:0000256" key="1">
    <source>
        <dbReference type="ARBA" id="ARBA00005417"/>
    </source>
</evidence>
<dbReference type="RefSeq" id="WP_227706738.1">
    <property type="nucleotide sequence ID" value="NZ_JAJEQX010000005.1"/>
</dbReference>
<protein>
    <submittedName>
        <fullName evidence="6">ABC transporter ATP-binding protein</fullName>
    </submittedName>
</protein>
<dbReference type="PANTHER" id="PTHR43776">
    <property type="entry name" value="TRANSPORT ATP-BINDING PROTEIN"/>
    <property type="match status" value="1"/>
</dbReference>
<dbReference type="PROSITE" id="PS50893">
    <property type="entry name" value="ABC_TRANSPORTER_2"/>
    <property type="match status" value="2"/>
</dbReference>
<organism evidence="6 7">
    <name type="scientific">Ruminococcus turbiniformis</name>
    <dbReference type="NCBI Taxonomy" id="2881258"/>
    <lineage>
        <taxon>Bacteria</taxon>
        <taxon>Bacillati</taxon>
        <taxon>Bacillota</taxon>
        <taxon>Clostridia</taxon>
        <taxon>Eubacteriales</taxon>
        <taxon>Oscillospiraceae</taxon>
        <taxon>Ruminococcus</taxon>
    </lineage>
</organism>
<keyword evidence="7" id="KW-1185">Reference proteome</keyword>
<name>A0ABS8FU60_9FIRM</name>
<keyword evidence="2" id="KW-0813">Transport</keyword>
<dbReference type="EMBL" id="JAJEQX010000005">
    <property type="protein sequence ID" value="MCC2253593.1"/>
    <property type="molecule type" value="Genomic_DNA"/>
</dbReference>
<dbReference type="SMART" id="SM00382">
    <property type="entry name" value="AAA"/>
    <property type="match status" value="2"/>
</dbReference>
<dbReference type="InterPro" id="IPR013563">
    <property type="entry name" value="Oligopep_ABC_C"/>
</dbReference>
<dbReference type="Pfam" id="PF00005">
    <property type="entry name" value="ABC_tran"/>
    <property type="match status" value="2"/>
</dbReference>
<feature type="domain" description="ABC transporter" evidence="5">
    <location>
        <begin position="264"/>
        <end position="510"/>
    </location>
</feature>
<reference evidence="6 7" key="1">
    <citation type="submission" date="2021-10" db="EMBL/GenBank/DDBJ databases">
        <title>Anaerobic single-cell dispensing facilitates the cultivation of human gut bacteria.</title>
        <authorList>
            <person name="Afrizal A."/>
        </authorList>
    </citation>
    <scope>NUCLEOTIDE SEQUENCE [LARGE SCALE GENOMIC DNA]</scope>
    <source>
        <strain evidence="6 7">CLA-AA-H200</strain>
    </source>
</reference>
<dbReference type="SUPFAM" id="SSF52540">
    <property type="entry name" value="P-loop containing nucleoside triphosphate hydrolases"/>
    <property type="match status" value="2"/>
</dbReference>
<evidence type="ECO:0000256" key="4">
    <source>
        <dbReference type="ARBA" id="ARBA00022840"/>
    </source>
</evidence>
<keyword evidence="3" id="KW-0547">Nucleotide-binding</keyword>
<gene>
    <name evidence="6" type="ORF">LKD70_03930</name>
</gene>
<dbReference type="Proteomes" id="UP001198151">
    <property type="component" value="Unassembled WGS sequence"/>
</dbReference>
<dbReference type="Pfam" id="PF08352">
    <property type="entry name" value="oligo_HPY"/>
    <property type="match status" value="1"/>
</dbReference>
<comment type="caution">
    <text evidence="6">The sequence shown here is derived from an EMBL/GenBank/DDBJ whole genome shotgun (WGS) entry which is preliminary data.</text>
</comment>
<dbReference type="InterPro" id="IPR017871">
    <property type="entry name" value="ABC_transporter-like_CS"/>
</dbReference>
<evidence type="ECO:0000313" key="7">
    <source>
        <dbReference type="Proteomes" id="UP001198151"/>
    </source>
</evidence>
<evidence type="ECO:0000256" key="3">
    <source>
        <dbReference type="ARBA" id="ARBA00022741"/>
    </source>
</evidence>
<feature type="domain" description="ABC transporter" evidence="5">
    <location>
        <begin position="4"/>
        <end position="244"/>
    </location>
</feature>
<dbReference type="GO" id="GO:0005524">
    <property type="term" value="F:ATP binding"/>
    <property type="evidence" value="ECO:0007669"/>
    <property type="project" value="UniProtKB-KW"/>
</dbReference>
<evidence type="ECO:0000256" key="2">
    <source>
        <dbReference type="ARBA" id="ARBA00022448"/>
    </source>
</evidence>
<proteinExistence type="inferred from homology"/>